<dbReference type="AlphaFoldDB" id="A0A9D6V0A4"/>
<evidence type="ECO:0000313" key="4">
    <source>
        <dbReference type="Proteomes" id="UP000807825"/>
    </source>
</evidence>
<dbReference type="CDD" id="cd02142">
    <property type="entry name" value="McbC_SagB-like_oxidoreductase"/>
    <property type="match status" value="1"/>
</dbReference>
<dbReference type="Gene3D" id="3.40.109.10">
    <property type="entry name" value="NADH Oxidase"/>
    <property type="match status" value="1"/>
</dbReference>
<dbReference type="InterPro" id="IPR000415">
    <property type="entry name" value="Nitroreductase-like"/>
</dbReference>
<evidence type="ECO:0000313" key="3">
    <source>
        <dbReference type="EMBL" id="MBI5249548.1"/>
    </source>
</evidence>
<protein>
    <submittedName>
        <fullName evidence="3">SagB/ThcOx family dehydrogenase</fullName>
    </submittedName>
</protein>
<dbReference type="Pfam" id="PF00881">
    <property type="entry name" value="Nitroreductase"/>
    <property type="match status" value="1"/>
</dbReference>
<dbReference type="InterPro" id="IPR029479">
    <property type="entry name" value="Nitroreductase"/>
</dbReference>
<comment type="caution">
    <text evidence="3">The sequence shown here is derived from an EMBL/GenBank/DDBJ whole genome shotgun (WGS) entry which is preliminary data.</text>
</comment>
<feature type="domain" description="Nitroreductase" evidence="2">
    <location>
        <begin position="29"/>
        <end position="194"/>
    </location>
</feature>
<accession>A0A9D6V0A4</accession>
<dbReference type="GO" id="GO:0016491">
    <property type="term" value="F:oxidoreductase activity"/>
    <property type="evidence" value="ECO:0007669"/>
    <property type="project" value="InterPro"/>
</dbReference>
<feature type="region of interest" description="Disordered" evidence="1">
    <location>
        <begin position="1"/>
        <end position="22"/>
    </location>
</feature>
<evidence type="ECO:0000256" key="1">
    <source>
        <dbReference type="SAM" id="MobiDB-lite"/>
    </source>
</evidence>
<reference evidence="3" key="1">
    <citation type="submission" date="2020-07" db="EMBL/GenBank/DDBJ databases">
        <title>Huge and variable diversity of episymbiotic CPR bacteria and DPANN archaea in groundwater ecosystems.</title>
        <authorList>
            <person name="He C.Y."/>
            <person name="Keren R."/>
            <person name="Whittaker M."/>
            <person name="Farag I.F."/>
            <person name="Doudna J."/>
            <person name="Cate J.H.D."/>
            <person name="Banfield J.F."/>
        </authorList>
    </citation>
    <scope>NUCLEOTIDE SEQUENCE</scope>
    <source>
        <strain evidence="3">NC_groundwater_1664_Pr3_B-0.1um_52_9</strain>
    </source>
</reference>
<proteinExistence type="predicted"/>
<dbReference type="SUPFAM" id="SSF55469">
    <property type="entry name" value="FMN-dependent nitroreductase-like"/>
    <property type="match status" value="1"/>
</dbReference>
<dbReference type="PANTHER" id="PTHR43745:SF2">
    <property type="entry name" value="NITROREDUCTASE MJ1384-RELATED"/>
    <property type="match status" value="1"/>
</dbReference>
<dbReference type="PANTHER" id="PTHR43745">
    <property type="entry name" value="NITROREDUCTASE MJ1384-RELATED"/>
    <property type="match status" value="1"/>
</dbReference>
<dbReference type="EMBL" id="JACRDE010000232">
    <property type="protein sequence ID" value="MBI5249548.1"/>
    <property type="molecule type" value="Genomic_DNA"/>
</dbReference>
<sequence length="199" mass="21724">MPAYGEDMKAIQLPEPKLDQSKSLAQALKDRKTTREYSQGSLPQQTLSNLLWTAWGINRPDSGRRTAPSALNRQEIDVYVTMAGGTYIYDPKGHALVPVVTDDLRTLTGTQSYFKDAAVNLVYVADLKKMGDTEEAAKLILAAMDTGFIAENAYLCCAVEGLATVFRVSIDKPKLGAAMKLRPDQRIMGAQTVGLPKAK</sequence>
<gene>
    <name evidence="3" type="ORF">HY912_08640</name>
</gene>
<name>A0A9D6V0A4_9BACT</name>
<evidence type="ECO:0000259" key="2">
    <source>
        <dbReference type="Pfam" id="PF00881"/>
    </source>
</evidence>
<organism evidence="3 4">
    <name type="scientific">Desulfomonile tiedjei</name>
    <dbReference type="NCBI Taxonomy" id="2358"/>
    <lineage>
        <taxon>Bacteria</taxon>
        <taxon>Pseudomonadati</taxon>
        <taxon>Thermodesulfobacteriota</taxon>
        <taxon>Desulfomonilia</taxon>
        <taxon>Desulfomonilales</taxon>
        <taxon>Desulfomonilaceae</taxon>
        <taxon>Desulfomonile</taxon>
    </lineage>
</organism>
<dbReference type="Proteomes" id="UP000807825">
    <property type="component" value="Unassembled WGS sequence"/>
</dbReference>
<dbReference type="InterPro" id="IPR052544">
    <property type="entry name" value="Bacteriocin_Proc_Enz"/>
</dbReference>